<keyword evidence="3" id="KW-1015">Disulfide bond</keyword>
<keyword evidence="4" id="KW-0393">Immunoglobulin domain</keyword>
<dbReference type="Pfam" id="PF13927">
    <property type="entry name" value="Ig_3"/>
    <property type="match status" value="2"/>
</dbReference>
<dbReference type="Proteomes" id="UP000050761">
    <property type="component" value="Unassembled WGS sequence"/>
</dbReference>
<dbReference type="InterPro" id="IPR007110">
    <property type="entry name" value="Ig-like_dom"/>
</dbReference>
<dbReference type="Gene3D" id="2.60.40.10">
    <property type="entry name" value="Immunoglobulins"/>
    <property type="match status" value="3"/>
</dbReference>
<keyword evidence="7" id="KW-1185">Reference proteome</keyword>
<reference evidence="8" key="2">
    <citation type="submission" date="2019-09" db="UniProtKB">
        <authorList>
            <consortium name="WormBaseParasite"/>
        </authorList>
    </citation>
    <scope>IDENTIFICATION</scope>
</reference>
<dbReference type="InterPro" id="IPR003598">
    <property type="entry name" value="Ig_sub2"/>
</dbReference>
<protein>
    <submittedName>
        <fullName evidence="8">Ig-like domain-containing protein</fullName>
    </submittedName>
</protein>
<keyword evidence="1" id="KW-0732">Signal</keyword>
<evidence type="ECO:0000259" key="5">
    <source>
        <dbReference type="PROSITE" id="PS50835"/>
    </source>
</evidence>
<dbReference type="InterPro" id="IPR036179">
    <property type="entry name" value="Ig-like_dom_sf"/>
</dbReference>
<dbReference type="GO" id="GO:0043005">
    <property type="term" value="C:neuron projection"/>
    <property type="evidence" value="ECO:0007669"/>
    <property type="project" value="TreeGrafter"/>
</dbReference>
<feature type="domain" description="Ig-like" evidence="5">
    <location>
        <begin position="128"/>
        <end position="207"/>
    </location>
</feature>
<evidence type="ECO:0000313" key="7">
    <source>
        <dbReference type="Proteomes" id="UP000050761"/>
    </source>
</evidence>
<evidence type="ECO:0000256" key="1">
    <source>
        <dbReference type="ARBA" id="ARBA00022729"/>
    </source>
</evidence>
<dbReference type="InterPro" id="IPR013783">
    <property type="entry name" value="Ig-like_fold"/>
</dbReference>
<feature type="domain" description="Ig-like" evidence="5">
    <location>
        <begin position="235"/>
        <end position="323"/>
    </location>
</feature>
<reference evidence="6 7" key="1">
    <citation type="submission" date="2018-11" db="EMBL/GenBank/DDBJ databases">
        <authorList>
            <consortium name="Pathogen Informatics"/>
        </authorList>
    </citation>
    <scope>NUCLEOTIDE SEQUENCE [LARGE SCALE GENOMIC DNA]</scope>
</reference>
<dbReference type="PANTHER" id="PTHR12231">
    <property type="entry name" value="CTX-RELATED TYPE I TRANSMEMBRANE PROTEIN"/>
    <property type="match status" value="1"/>
</dbReference>
<evidence type="ECO:0000256" key="2">
    <source>
        <dbReference type="ARBA" id="ARBA00022737"/>
    </source>
</evidence>
<dbReference type="SUPFAM" id="SSF48726">
    <property type="entry name" value="Immunoglobulin"/>
    <property type="match status" value="3"/>
</dbReference>
<dbReference type="OrthoDB" id="6244967at2759"/>
<evidence type="ECO:0000256" key="3">
    <source>
        <dbReference type="ARBA" id="ARBA00023157"/>
    </source>
</evidence>
<dbReference type="FunFam" id="2.60.40.10:FF:002544">
    <property type="entry name" value="L1 CAM ADhesion molecule homolog"/>
    <property type="match status" value="1"/>
</dbReference>
<accession>A0A3P8AAU8</accession>
<name>A0A3P8AAU8_HELPZ</name>
<feature type="domain" description="Ig-like" evidence="5">
    <location>
        <begin position="24"/>
        <end position="119"/>
    </location>
</feature>
<evidence type="ECO:0000313" key="6">
    <source>
        <dbReference type="EMBL" id="VDP10742.1"/>
    </source>
</evidence>
<dbReference type="AlphaFoldDB" id="A0A3P8AAU8"/>
<dbReference type="SMART" id="SM00408">
    <property type="entry name" value="IGc2"/>
    <property type="match status" value="3"/>
</dbReference>
<dbReference type="SMART" id="SM00409">
    <property type="entry name" value="IG"/>
    <property type="match status" value="3"/>
</dbReference>
<organism evidence="6">
    <name type="scientific">Heligmosomoides polygyrus</name>
    <name type="common">Parasitic roundworm</name>
    <dbReference type="NCBI Taxonomy" id="6339"/>
    <lineage>
        <taxon>Eukaryota</taxon>
        <taxon>Metazoa</taxon>
        <taxon>Ecdysozoa</taxon>
        <taxon>Nematoda</taxon>
        <taxon>Chromadorea</taxon>
        <taxon>Rhabditida</taxon>
        <taxon>Rhabditina</taxon>
        <taxon>Rhabditomorpha</taxon>
        <taxon>Strongyloidea</taxon>
        <taxon>Heligmosomidae</taxon>
        <taxon>Heligmosomoides</taxon>
    </lineage>
</organism>
<dbReference type="InterPro" id="IPR051170">
    <property type="entry name" value="Neural/epithelial_adhesion"/>
</dbReference>
<keyword evidence="2" id="KW-0677">Repeat</keyword>
<dbReference type="InterPro" id="IPR003599">
    <property type="entry name" value="Ig_sub"/>
</dbReference>
<dbReference type="EMBL" id="UZAH01030491">
    <property type="protein sequence ID" value="VDP10742.1"/>
    <property type="molecule type" value="Genomic_DNA"/>
</dbReference>
<dbReference type="PANTHER" id="PTHR12231:SF253">
    <property type="entry name" value="DPR-INTERACTING PROTEIN ETA, ISOFORM B-RELATED"/>
    <property type="match status" value="1"/>
</dbReference>
<gene>
    <name evidence="6" type="ORF">HPBE_LOCUS18144</name>
</gene>
<evidence type="ECO:0000256" key="4">
    <source>
        <dbReference type="ARBA" id="ARBA00023319"/>
    </source>
</evidence>
<proteinExistence type="predicted"/>
<sequence length="365" mass="40807">MRICHFSLLPKPLPAVHHLSSGPPKLLVQSPEEVWYQLDENLSPHARPTLKCHASDNAEKFVWYKNGEQLEIGGDIEWVRAGQSGTIQFLEPKRSHEGYYQCFVSNIFGTAVSNKVHLRLGGSLEHFPTRPVRRIQVMEGDSLTIDCVAPRGTPPPTLFWLYRDTEQGSVIESIRRKHIAVDGNGKLQFSSVELHDGRPTLIYECAAGSPVLHGEYRSGDHVHRQFLDSGRKIVPVHKLYTSPDEVTVKAGGRLRLLCIFGGRPLPVVTWSKLDGNLPKSRLKDLTSAESEFGKALIVENVHPEDAGHYECRAGGLAHSVNVRVVGEFSDLRGLHFLYSVAEHQLAVVLRALPKTMEPQLNEEEF</sequence>
<dbReference type="WBParaSite" id="HPBE_0001814501-mRNA-1">
    <property type="protein sequence ID" value="HPBE_0001814501-mRNA-1"/>
    <property type="gene ID" value="HPBE_0001814501"/>
</dbReference>
<dbReference type="PROSITE" id="PS50835">
    <property type="entry name" value="IG_LIKE"/>
    <property type="match status" value="3"/>
</dbReference>
<evidence type="ECO:0000313" key="8">
    <source>
        <dbReference type="WBParaSite" id="HPBE_0001814501-mRNA-1"/>
    </source>
</evidence>